<dbReference type="EMBL" id="AQRC01000006">
    <property type="protein sequence ID" value="KFE35198.1"/>
    <property type="molecule type" value="Genomic_DNA"/>
</dbReference>
<reference evidence="10" key="1">
    <citation type="submission" date="2013-04" db="EMBL/GenBank/DDBJ databases">
        <title>Thioclava sp. 13D2W-2 Genome Sequencing.</title>
        <authorList>
            <person name="Lai Q."/>
            <person name="Li G."/>
            <person name="Shao Z."/>
        </authorList>
    </citation>
    <scope>NUCLEOTIDE SEQUENCE [LARGE SCALE GENOMIC DNA]</scope>
    <source>
        <strain evidence="10">13D2W-2</strain>
    </source>
</reference>
<protein>
    <recommendedName>
        <fullName evidence="3">Flagellar hook protein FlgE</fullName>
    </recommendedName>
</protein>
<comment type="subcellular location">
    <subcellularLocation>
        <location evidence="1 5">Bacterial flagellum basal body</location>
    </subcellularLocation>
</comment>
<keyword evidence="4 5" id="KW-0975">Bacterial flagellum</keyword>
<dbReference type="OrthoDB" id="8372879at2"/>
<feature type="domain" description="Flagellar basal-body/hook protein C-terminal" evidence="7">
    <location>
        <begin position="402"/>
        <end position="442"/>
    </location>
</feature>
<evidence type="ECO:0000256" key="1">
    <source>
        <dbReference type="ARBA" id="ARBA00004117"/>
    </source>
</evidence>
<dbReference type="RefSeq" id="WP_038145749.1">
    <property type="nucleotide sequence ID" value="NZ_AQRC01000006.1"/>
</dbReference>
<evidence type="ECO:0000313" key="10">
    <source>
        <dbReference type="Proteomes" id="UP000028607"/>
    </source>
</evidence>
<organism evidence="9 10">
    <name type="scientific">Thioclava atlantica</name>
    <dbReference type="NCBI Taxonomy" id="1317124"/>
    <lineage>
        <taxon>Bacteria</taxon>
        <taxon>Pseudomonadati</taxon>
        <taxon>Pseudomonadota</taxon>
        <taxon>Alphaproteobacteria</taxon>
        <taxon>Rhodobacterales</taxon>
        <taxon>Paracoccaceae</taxon>
        <taxon>Thioclava</taxon>
    </lineage>
</organism>
<dbReference type="PANTHER" id="PTHR30435:SF19">
    <property type="entry name" value="FLAGELLAR BASAL-BODY ROD PROTEIN FLGG"/>
    <property type="match status" value="1"/>
</dbReference>
<feature type="domain" description="Flagellar basal body rod protein N-terminal" evidence="6">
    <location>
        <begin position="7"/>
        <end position="37"/>
    </location>
</feature>
<dbReference type="InterPro" id="IPR037925">
    <property type="entry name" value="FlgE/F/G-like"/>
</dbReference>
<keyword evidence="9" id="KW-0969">Cilium</keyword>
<keyword evidence="9" id="KW-0282">Flagellum</keyword>
<feature type="domain" description="Flagellar hook protein FlgE D2" evidence="8">
    <location>
        <begin position="197"/>
        <end position="323"/>
    </location>
</feature>
<keyword evidence="9" id="KW-0966">Cell projection</keyword>
<evidence type="ECO:0000259" key="7">
    <source>
        <dbReference type="Pfam" id="PF06429"/>
    </source>
</evidence>
<evidence type="ECO:0000259" key="8">
    <source>
        <dbReference type="Pfam" id="PF07559"/>
    </source>
</evidence>
<dbReference type="InterPro" id="IPR001444">
    <property type="entry name" value="Flag_bb_rod_N"/>
</dbReference>
<proteinExistence type="inferred from homology"/>
<comment type="similarity">
    <text evidence="2 5">Belongs to the flagella basal body rod proteins family.</text>
</comment>
<dbReference type="InterPro" id="IPR020013">
    <property type="entry name" value="Flagellar_FlgE/F/G"/>
</dbReference>
<dbReference type="InterPro" id="IPR011491">
    <property type="entry name" value="FlgE_D2"/>
</dbReference>
<evidence type="ECO:0000256" key="3">
    <source>
        <dbReference type="ARBA" id="ARBA00019015"/>
    </source>
</evidence>
<dbReference type="SUPFAM" id="SSF117143">
    <property type="entry name" value="Flagellar hook protein flgE"/>
    <property type="match status" value="1"/>
</dbReference>
<dbReference type="Pfam" id="PF00460">
    <property type="entry name" value="Flg_bb_rod"/>
    <property type="match status" value="1"/>
</dbReference>
<dbReference type="InterPro" id="IPR037058">
    <property type="entry name" value="Falgellar_hook_FlgE_sf"/>
</dbReference>
<dbReference type="GO" id="GO:0071978">
    <property type="term" value="P:bacterial-type flagellum-dependent swarming motility"/>
    <property type="evidence" value="ECO:0007669"/>
    <property type="project" value="TreeGrafter"/>
</dbReference>
<dbReference type="NCBIfam" id="TIGR03506">
    <property type="entry name" value="FlgEFG_subfam"/>
    <property type="match status" value="1"/>
</dbReference>
<evidence type="ECO:0000256" key="4">
    <source>
        <dbReference type="ARBA" id="ARBA00023143"/>
    </source>
</evidence>
<evidence type="ECO:0000313" key="9">
    <source>
        <dbReference type="EMBL" id="KFE35198.1"/>
    </source>
</evidence>
<evidence type="ECO:0000256" key="5">
    <source>
        <dbReference type="RuleBase" id="RU362116"/>
    </source>
</evidence>
<dbReference type="eggNOG" id="COG1749">
    <property type="taxonomic scope" value="Bacteria"/>
</dbReference>
<gene>
    <name evidence="9" type="ORF">DW2_09491</name>
</gene>
<dbReference type="Pfam" id="PF07559">
    <property type="entry name" value="FlgE_D2"/>
    <property type="match status" value="1"/>
</dbReference>
<evidence type="ECO:0000256" key="2">
    <source>
        <dbReference type="ARBA" id="ARBA00009677"/>
    </source>
</evidence>
<dbReference type="STRING" id="1317124.DW2_09491"/>
<dbReference type="Gene3D" id="2.60.98.20">
    <property type="entry name" value="Flagellar hook protein FlgE"/>
    <property type="match status" value="1"/>
</dbReference>
<dbReference type="InterPro" id="IPR010930">
    <property type="entry name" value="Flg_bb/hook_C_dom"/>
</dbReference>
<dbReference type="AlphaFoldDB" id="A0A085TWV1"/>
<dbReference type="PATRIC" id="fig|1317124.6.peg.1926"/>
<accession>A0A085TWV1</accession>
<reference evidence="9 10" key="2">
    <citation type="journal article" date="2015" name="Antonie Van Leeuwenhoek">
        <title>Thioclava indica sp. nov., isolated from surface seawater of the Indian Ocean.</title>
        <authorList>
            <person name="Liu Y."/>
            <person name="Lai Q."/>
            <person name="Du J."/>
            <person name="Xu H."/>
            <person name="Jiang L."/>
            <person name="Shao Z."/>
        </authorList>
    </citation>
    <scope>NUCLEOTIDE SEQUENCE [LARGE SCALE GENOMIC DNA]</scope>
    <source>
        <strain evidence="9 10">13D2W-2</strain>
    </source>
</reference>
<comment type="caution">
    <text evidence="9">The sequence shown here is derived from an EMBL/GenBank/DDBJ whole genome shotgun (WGS) entry which is preliminary data.</text>
</comment>
<dbReference type="PANTHER" id="PTHR30435">
    <property type="entry name" value="FLAGELLAR PROTEIN"/>
    <property type="match status" value="1"/>
</dbReference>
<sequence>MSISSSLNAGVAGLAANATRLATISDNIANSGTYGYKRAIAEFESMVINQARGAGAYSAGGVRADTTRLIEERGALIGTANALDIAVAGRGMLPVVPSVSVDNTTGEQPLMMTTTGAFRTDANGTLRTESGLVLLGWPANADGSIPVLPRDTTSGLAPVMINANQTAGDPTTRMNLGVNLPAVDTEAGSTGEALPLSVEYFGNLGTSETLDITFTPSVPATGSSNEWTMVIRDSASVDDPATPAVDESIIGEYTLTFDASRGNGGTLASVTVVSGGAYDPASGLLDLTVAGGPLEMTIGTIGDTNGLTQLSDSFAPTSITKDGSPVGNLTAVEIDENGYLKATYDTGFIRTVYQIPLVDVPNQNGLIALDNQTFQVSPTSGSFFLWDAGDGPTGSIEGYAREGSTVDVARELTNLIQTQRAYTSNAKVIQTVDEMLQETTNIKR</sequence>
<dbReference type="Pfam" id="PF06429">
    <property type="entry name" value="Flg_bbr_C"/>
    <property type="match status" value="1"/>
</dbReference>
<dbReference type="Proteomes" id="UP000028607">
    <property type="component" value="Unassembled WGS sequence"/>
</dbReference>
<evidence type="ECO:0000259" key="6">
    <source>
        <dbReference type="Pfam" id="PF00460"/>
    </source>
</evidence>
<keyword evidence="10" id="KW-1185">Reference proteome</keyword>
<name>A0A085TWV1_9RHOB</name>
<dbReference type="GO" id="GO:0009425">
    <property type="term" value="C:bacterial-type flagellum basal body"/>
    <property type="evidence" value="ECO:0007669"/>
    <property type="project" value="UniProtKB-SubCell"/>
</dbReference>